<evidence type="ECO:0000313" key="1">
    <source>
        <dbReference type="EMBL" id="KAJ1676374.1"/>
    </source>
</evidence>
<accession>A0ACC1HR01</accession>
<dbReference type="Proteomes" id="UP001145114">
    <property type="component" value="Unassembled WGS sequence"/>
</dbReference>
<sequence length="71" mass="7108">MLNDPFESIKPIAGNGMASSSGIFVGRNTPTTNIDAAAVAAAAAAAAATRHRLMPSSSNSACIDVVDDTCL</sequence>
<reference evidence="1" key="1">
    <citation type="submission" date="2022-06" db="EMBL/GenBank/DDBJ databases">
        <title>Phylogenomic reconstructions and comparative analyses of Kickxellomycotina fungi.</title>
        <authorList>
            <person name="Reynolds N.K."/>
            <person name="Stajich J.E."/>
            <person name="Barry K."/>
            <person name="Grigoriev I.V."/>
            <person name="Crous P."/>
            <person name="Smith M.E."/>
        </authorList>
    </citation>
    <scope>NUCLEOTIDE SEQUENCE</scope>
    <source>
        <strain evidence="1">RSA 2271</strain>
    </source>
</reference>
<gene>
    <name evidence="1" type="ORF">EV182_008317</name>
</gene>
<evidence type="ECO:0000313" key="2">
    <source>
        <dbReference type="Proteomes" id="UP001145114"/>
    </source>
</evidence>
<organism evidence="1 2">
    <name type="scientific">Spiromyces aspiralis</name>
    <dbReference type="NCBI Taxonomy" id="68401"/>
    <lineage>
        <taxon>Eukaryota</taxon>
        <taxon>Fungi</taxon>
        <taxon>Fungi incertae sedis</taxon>
        <taxon>Zoopagomycota</taxon>
        <taxon>Kickxellomycotina</taxon>
        <taxon>Kickxellomycetes</taxon>
        <taxon>Kickxellales</taxon>
        <taxon>Kickxellaceae</taxon>
        <taxon>Spiromyces</taxon>
    </lineage>
</organism>
<protein>
    <submittedName>
        <fullName evidence="1">Uncharacterized protein</fullName>
    </submittedName>
</protein>
<dbReference type="EMBL" id="JAMZIH010004219">
    <property type="protein sequence ID" value="KAJ1676374.1"/>
    <property type="molecule type" value="Genomic_DNA"/>
</dbReference>
<keyword evidence="2" id="KW-1185">Reference proteome</keyword>
<proteinExistence type="predicted"/>
<name>A0ACC1HR01_9FUNG</name>
<feature type="non-terminal residue" evidence="1">
    <location>
        <position position="71"/>
    </location>
</feature>
<comment type="caution">
    <text evidence="1">The sequence shown here is derived from an EMBL/GenBank/DDBJ whole genome shotgun (WGS) entry which is preliminary data.</text>
</comment>